<dbReference type="InterPro" id="IPR025110">
    <property type="entry name" value="AMP-bd_C"/>
</dbReference>
<evidence type="ECO:0000313" key="3">
    <source>
        <dbReference type="Proteomes" id="UP000189703"/>
    </source>
</evidence>
<organism evidence="3 4">
    <name type="scientific">Nelumbo nucifera</name>
    <name type="common">Sacred lotus</name>
    <dbReference type="NCBI Taxonomy" id="4432"/>
    <lineage>
        <taxon>Eukaryota</taxon>
        <taxon>Viridiplantae</taxon>
        <taxon>Streptophyta</taxon>
        <taxon>Embryophyta</taxon>
        <taxon>Tracheophyta</taxon>
        <taxon>Spermatophyta</taxon>
        <taxon>Magnoliopsida</taxon>
        <taxon>Proteales</taxon>
        <taxon>Nelumbonaceae</taxon>
        <taxon>Nelumbo</taxon>
    </lineage>
</organism>
<evidence type="ECO:0000313" key="4">
    <source>
        <dbReference type="RefSeq" id="XP_010275957.1"/>
    </source>
</evidence>
<dbReference type="FunCoup" id="A0A1U8BH74">
    <property type="interactions" value="1111"/>
</dbReference>
<dbReference type="Pfam" id="PF13193">
    <property type="entry name" value="AMP-binding_C"/>
    <property type="match status" value="1"/>
</dbReference>
<dbReference type="GO" id="GO:0006631">
    <property type="term" value="P:fatty acid metabolic process"/>
    <property type="evidence" value="ECO:0000318"/>
    <property type="project" value="GO_Central"/>
</dbReference>
<dbReference type="eggNOG" id="KOG1177">
    <property type="taxonomic scope" value="Eukaryota"/>
</dbReference>
<dbReference type="InterPro" id="IPR045851">
    <property type="entry name" value="AMP-bd_C_sf"/>
</dbReference>
<protein>
    <submittedName>
        <fullName evidence="4">2-succinylbenzoate--CoA ligase, chloroplastic/peroxisomal isoform X1</fullName>
    </submittedName>
</protein>
<dbReference type="GO" id="GO:0031956">
    <property type="term" value="F:medium-chain fatty acid-CoA ligase activity"/>
    <property type="evidence" value="ECO:0000318"/>
    <property type="project" value="GO_Central"/>
</dbReference>
<dbReference type="OMA" id="HVEIQIG"/>
<dbReference type="InterPro" id="IPR020845">
    <property type="entry name" value="AMP-binding_CS"/>
</dbReference>
<dbReference type="Proteomes" id="UP000189703">
    <property type="component" value="Unplaced"/>
</dbReference>
<dbReference type="Pfam" id="PF00501">
    <property type="entry name" value="AMP-binding"/>
    <property type="match status" value="1"/>
</dbReference>
<keyword evidence="4" id="KW-0436">Ligase</keyword>
<dbReference type="STRING" id="4432.A0A1U8BH74"/>
<sequence>MGYSSEGHICQCLSRISILRRNSLVTIFRNRRKTGEEFVQSVLSLASGLRELGLKRGDVVAIAALNSDWYLEWLLAVAYVGGVSAPLNFRWSSKDARWAMQVVSPVMVVLDESCSIWCSWLHNNNVPSLRWRIFLGEPSTLFGSGDVLTMEMLSIPQRSNPFDLQWAPEGIALICFTSGTTGKPKGVVINHRALIVQSLAKIAVVGYGEDDVYLHTAPLCHIGGISSCMAMLMVGACHVFIPKFEAGSALEAIEQHHVSSLISVPAIMADLISMIRRNGGWKGGEHVKKILNGGGGLSFELVRDAAKIFPSAKILSAYGMTEACSSLTFMTLHDPKEEFSGEPIQKEPEMTRSMVHRLGGVCVGKPAPHVELQVQGDGSSPIGRIFTRGPHVMLGYWDQNLATVSDSGERGWLDTGDIGWVDGHGHLWLVGRANGRIKSGGENVCPEEVEVILNQHPGVSSAVVVGLPDSRLTEVVAACIQMKENWQWDDFNLKHRPESKLWLSSKILQMYCKQKNLTGFKIPKIFMLWRKPFPLTTTGKLRRDEVRREVMSNSKFLPSSL</sequence>
<dbReference type="KEGG" id="nnu:104610840"/>
<dbReference type="CDD" id="cd04433">
    <property type="entry name" value="AFD_class_I"/>
    <property type="match status" value="1"/>
</dbReference>
<reference evidence="4" key="1">
    <citation type="submission" date="2025-08" db="UniProtKB">
        <authorList>
            <consortium name="RefSeq"/>
        </authorList>
    </citation>
    <scope>IDENTIFICATION</scope>
</reference>
<feature type="domain" description="AMP-binding enzyme C-terminal" evidence="2">
    <location>
        <begin position="448"/>
        <end position="540"/>
    </location>
</feature>
<evidence type="ECO:0000259" key="2">
    <source>
        <dbReference type="Pfam" id="PF13193"/>
    </source>
</evidence>
<dbReference type="AlphaFoldDB" id="A0A1U8BH74"/>
<dbReference type="PANTHER" id="PTHR43201:SF32">
    <property type="entry name" value="2-SUCCINYLBENZOATE--COA LIGASE, CHLOROPLASTIC_PEROXISOMAL"/>
    <property type="match status" value="1"/>
</dbReference>
<dbReference type="InterPro" id="IPR042099">
    <property type="entry name" value="ANL_N_sf"/>
</dbReference>
<gene>
    <name evidence="4" type="primary">LOC104610840</name>
</gene>
<evidence type="ECO:0000259" key="1">
    <source>
        <dbReference type="Pfam" id="PF00501"/>
    </source>
</evidence>
<dbReference type="SUPFAM" id="SSF56801">
    <property type="entry name" value="Acetyl-CoA synthetase-like"/>
    <property type="match status" value="1"/>
</dbReference>
<dbReference type="OrthoDB" id="10253115at2759"/>
<dbReference type="RefSeq" id="XP_010275957.1">
    <property type="nucleotide sequence ID" value="XM_010277655.2"/>
</dbReference>
<accession>A0A1U8BH74</accession>
<name>A0A1U8BH74_NELNU</name>
<dbReference type="InParanoid" id="A0A1U8BH74"/>
<dbReference type="Gene3D" id="3.30.300.30">
    <property type="match status" value="1"/>
</dbReference>
<dbReference type="PANTHER" id="PTHR43201">
    <property type="entry name" value="ACYL-COA SYNTHETASE"/>
    <property type="match status" value="1"/>
</dbReference>
<dbReference type="PROSITE" id="PS00455">
    <property type="entry name" value="AMP_BINDING"/>
    <property type="match status" value="1"/>
</dbReference>
<feature type="domain" description="AMP-dependent synthetase/ligase" evidence="1">
    <location>
        <begin position="25"/>
        <end position="397"/>
    </location>
</feature>
<dbReference type="InterPro" id="IPR000873">
    <property type="entry name" value="AMP-dep_synth/lig_dom"/>
</dbReference>
<keyword evidence="3" id="KW-1185">Reference proteome</keyword>
<dbReference type="GeneID" id="104610840"/>
<proteinExistence type="predicted"/>
<dbReference type="Gene3D" id="3.40.50.12780">
    <property type="entry name" value="N-terminal domain of ligase-like"/>
    <property type="match status" value="1"/>
</dbReference>